<evidence type="ECO:0000313" key="1">
    <source>
        <dbReference type="EMBL" id="KAK2558972.1"/>
    </source>
</evidence>
<accession>A0AAD9QCQ1</accession>
<comment type="caution">
    <text evidence="1">The sequence shown here is derived from an EMBL/GenBank/DDBJ whole genome shotgun (WGS) entry which is preliminary data.</text>
</comment>
<protein>
    <submittedName>
        <fullName evidence="1">Uncharacterized protein</fullName>
    </submittedName>
</protein>
<sequence>MKRRTAIPLVQPREIGLSDAVVLTNAKIVDHLTPSAQELFAAAKSLNLSISQGTTSVQLLLDEVRNCISQEIRK</sequence>
<reference evidence="1" key="2">
    <citation type="journal article" date="2023" name="Science">
        <title>Genomic signatures of disease resistance in endangered staghorn corals.</title>
        <authorList>
            <person name="Vollmer S.V."/>
            <person name="Selwyn J.D."/>
            <person name="Despard B.A."/>
            <person name="Roesel C.L."/>
        </authorList>
    </citation>
    <scope>NUCLEOTIDE SEQUENCE</scope>
    <source>
        <strain evidence="1">K2</strain>
    </source>
</reference>
<proteinExistence type="predicted"/>
<dbReference type="AlphaFoldDB" id="A0AAD9QCQ1"/>
<dbReference type="Proteomes" id="UP001249851">
    <property type="component" value="Unassembled WGS sequence"/>
</dbReference>
<reference evidence="1" key="1">
    <citation type="journal article" date="2023" name="G3 (Bethesda)">
        <title>Whole genome assembly and annotation of the endangered Caribbean coral Acropora cervicornis.</title>
        <authorList>
            <person name="Selwyn J.D."/>
            <person name="Vollmer S.V."/>
        </authorList>
    </citation>
    <scope>NUCLEOTIDE SEQUENCE</scope>
    <source>
        <strain evidence="1">K2</strain>
    </source>
</reference>
<keyword evidence="2" id="KW-1185">Reference proteome</keyword>
<name>A0AAD9QCQ1_ACRCE</name>
<organism evidence="1 2">
    <name type="scientific">Acropora cervicornis</name>
    <name type="common">Staghorn coral</name>
    <dbReference type="NCBI Taxonomy" id="6130"/>
    <lineage>
        <taxon>Eukaryota</taxon>
        <taxon>Metazoa</taxon>
        <taxon>Cnidaria</taxon>
        <taxon>Anthozoa</taxon>
        <taxon>Hexacorallia</taxon>
        <taxon>Scleractinia</taxon>
        <taxon>Astrocoeniina</taxon>
        <taxon>Acroporidae</taxon>
        <taxon>Acropora</taxon>
    </lineage>
</organism>
<dbReference type="EMBL" id="JARQWQ010000042">
    <property type="protein sequence ID" value="KAK2558972.1"/>
    <property type="molecule type" value="Genomic_DNA"/>
</dbReference>
<gene>
    <name evidence="1" type="ORF">P5673_018600</name>
</gene>
<evidence type="ECO:0000313" key="2">
    <source>
        <dbReference type="Proteomes" id="UP001249851"/>
    </source>
</evidence>